<comment type="caution">
    <text evidence="2">The sequence shown here is derived from an EMBL/GenBank/DDBJ whole genome shotgun (WGS) entry which is preliminary data.</text>
</comment>
<dbReference type="AlphaFoldDB" id="A0AA38TF02"/>
<keyword evidence="3" id="KW-1185">Reference proteome</keyword>
<proteinExistence type="predicted"/>
<dbReference type="InterPro" id="IPR013103">
    <property type="entry name" value="RVT_2"/>
</dbReference>
<protein>
    <recommendedName>
        <fullName evidence="1">Reverse transcriptase Ty1/copia-type domain-containing protein</fullName>
    </recommendedName>
</protein>
<dbReference type="PANTHER" id="PTHR11439">
    <property type="entry name" value="GAG-POL-RELATED RETROTRANSPOSON"/>
    <property type="match status" value="1"/>
</dbReference>
<dbReference type="Pfam" id="PF07727">
    <property type="entry name" value="RVT_2"/>
    <property type="match status" value="1"/>
</dbReference>
<gene>
    <name evidence="2" type="ORF">OSB04_016856</name>
</gene>
<feature type="domain" description="Reverse transcriptase Ty1/copia-type" evidence="1">
    <location>
        <begin position="1"/>
        <end position="63"/>
    </location>
</feature>
<name>A0AA38TF02_9ASTR</name>
<sequence>MKQHEEFVMPRNENKVCKLKKSLYGLKQAPKQWHQKFDDVLLSNVFALNQADKCVYSKFDTSDPNLKLLPNNGAPVSQLEYSRSIGCLIYAMISIRPDIAYAIGRLCRYTRGAISWASNTPTCITNSTMGSEFVALAAAGKKGDWLRDLINEISLWPKPVSTISIRCDSCATLAKAYTQVYNGFVRTQLNLADHLTKGLARDLVHNYGTSQITNVILSEHGHAFPPILIARGPGNISPIKEV</sequence>
<reference evidence="2" key="1">
    <citation type="submission" date="2023-03" db="EMBL/GenBank/DDBJ databases">
        <title>Chromosome-scale reference genome and RAD-based genetic map of yellow starthistle (Centaurea solstitialis) reveal putative structural variation and QTLs associated with invader traits.</title>
        <authorList>
            <person name="Reatini B."/>
            <person name="Cang F.A."/>
            <person name="Jiang Q."/>
            <person name="Mckibben M.T.W."/>
            <person name="Barker M.S."/>
            <person name="Rieseberg L.H."/>
            <person name="Dlugosch K.M."/>
        </authorList>
    </citation>
    <scope>NUCLEOTIDE SEQUENCE</scope>
    <source>
        <strain evidence="2">CAN-66</strain>
        <tissue evidence="2">Leaf</tissue>
    </source>
</reference>
<dbReference type="CDD" id="cd09272">
    <property type="entry name" value="RNase_HI_RT_Ty1"/>
    <property type="match status" value="1"/>
</dbReference>
<evidence type="ECO:0000259" key="1">
    <source>
        <dbReference type="Pfam" id="PF07727"/>
    </source>
</evidence>
<accession>A0AA38TF02</accession>
<dbReference type="PANTHER" id="PTHR11439:SF521">
    <property type="entry name" value="RNA-DIRECTED DNA POLYMERASE"/>
    <property type="match status" value="1"/>
</dbReference>
<organism evidence="2 3">
    <name type="scientific">Centaurea solstitialis</name>
    <name type="common">yellow star-thistle</name>
    <dbReference type="NCBI Taxonomy" id="347529"/>
    <lineage>
        <taxon>Eukaryota</taxon>
        <taxon>Viridiplantae</taxon>
        <taxon>Streptophyta</taxon>
        <taxon>Embryophyta</taxon>
        <taxon>Tracheophyta</taxon>
        <taxon>Spermatophyta</taxon>
        <taxon>Magnoliopsida</taxon>
        <taxon>eudicotyledons</taxon>
        <taxon>Gunneridae</taxon>
        <taxon>Pentapetalae</taxon>
        <taxon>asterids</taxon>
        <taxon>campanulids</taxon>
        <taxon>Asterales</taxon>
        <taxon>Asteraceae</taxon>
        <taxon>Carduoideae</taxon>
        <taxon>Cardueae</taxon>
        <taxon>Centaureinae</taxon>
        <taxon>Centaurea</taxon>
    </lineage>
</organism>
<dbReference type="EMBL" id="JARYMX010000004">
    <property type="protein sequence ID" value="KAJ9552811.1"/>
    <property type="molecule type" value="Genomic_DNA"/>
</dbReference>
<evidence type="ECO:0000313" key="2">
    <source>
        <dbReference type="EMBL" id="KAJ9552811.1"/>
    </source>
</evidence>
<dbReference type="Proteomes" id="UP001172457">
    <property type="component" value="Chromosome 4"/>
</dbReference>
<evidence type="ECO:0000313" key="3">
    <source>
        <dbReference type="Proteomes" id="UP001172457"/>
    </source>
</evidence>